<dbReference type="STRING" id="391625.PPSIR1_10435"/>
<protein>
    <submittedName>
        <fullName evidence="2">Uncharacterized protein</fullName>
    </submittedName>
</protein>
<accession>A6GI58</accession>
<dbReference type="Proteomes" id="UP000005801">
    <property type="component" value="Unassembled WGS sequence"/>
</dbReference>
<dbReference type="AlphaFoldDB" id="A6GI58"/>
<reference evidence="2 3" key="1">
    <citation type="submission" date="2007-06" db="EMBL/GenBank/DDBJ databases">
        <authorList>
            <person name="Shimkets L."/>
            <person name="Ferriera S."/>
            <person name="Johnson J."/>
            <person name="Kravitz S."/>
            <person name="Beeson K."/>
            <person name="Sutton G."/>
            <person name="Rogers Y.-H."/>
            <person name="Friedman R."/>
            <person name="Frazier M."/>
            <person name="Venter J.C."/>
        </authorList>
    </citation>
    <scope>NUCLEOTIDE SEQUENCE [LARGE SCALE GENOMIC DNA]</scope>
    <source>
        <strain evidence="2 3">SIR-1</strain>
    </source>
</reference>
<proteinExistence type="predicted"/>
<evidence type="ECO:0000313" key="2">
    <source>
        <dbReference type="EMBL" id="EDM74445.1"/>
    </source>
</evidence>
<organism evidence="2 3">
    <name type="scientific">Plesiocystis pacifica SIR-1</name>
    <dbReference type="NCBI Taxonomy" id="391625"/>
    <lineage>
        <taxon>Bacteria</taxon>
        <taxon>Pseudomonadati</taxon>
        <taxon>Myxococcota</taxon>
        <taxon>Polyangia</taxon>
        <taxon>Nannocystales</taxon>
        <taxon>Nannocystaceae</taxon>
        <taxon>Plesiocystis</taxon>
    </lineage>
</organism>
<gene>
    <name evidence="2" type="ORF">PPSIR1_10435</name>
</gene>
<dbReference type="RefSeq" id="WP_006976394.1">
    <property type="nucleotide sequence ID" value="NZ_ABCS01000130.1"/>
</dbReference>
<dbReference type="eggNOG" id="ENOG5030Z6Y">
    <property type="taxonomic scope" value="Bacteria"/>
</dbReference>
<feature type="region of interest" description="Disordered" evidence="1">
    <location>
        <begin position="265"/>
        <end position="284"/>
    </location>
</feature>
<keyword evidence="3" id="KW-1185">Reference proteome</keyword>
<comment type="caution">
    <text evidence="2">The sequence shown here is derived from an EMBL/GenBank/DDBJ whole genome shotgun (WGS) entry which is preliminary data.</text>
</comment>
<dbReference type="EMBL" id="ABCS01000130">
    <property type="protein sequence ID" value="EDM74445.1"/>
    <property type="molecule type" value="Genomic_DNA"/>
</dbReference>
<name>A6GI58_9BACT</name>
<evidence type="ECO:0000313" key="3">
    <source>
        <dbReference type="Proteomes" id="UP000005801"/>
    </source>
</evidence>
<sequence length="284" mass="31920">MLQPTAAPRVESPLPLRNELVDPAALSEDAREALVDALFVAHEQIFAGVSREDFAAYVVHSSAERTRIQVMRAGERVVGYMAVHTFVFELDGQQHVVLRAENGKLPAYRRSPNGNLLAVEVARACLRYPFARKGFLACPVHPAAYLALARVAPEVYPHPERPTPRAVETIMARLGRHFHMQPVSPPRPGVREVGWITREGEADRLRWTLRRDPLTEFYLRRNPHYGRGQGLMTFAPVNPARLVVGVLSLMRRYLERRAARLRQLAPEPHSLPGLREPDTASAES</sequence>
<dbReference type="OrthoDB" id="8593536at2"/>
<evidence type="ECO:0000256" key="1">
    <source>
        <dbReference type="SAM" id="MobiDB-lite"/>
    </source>
</evidence>